<dbReference type="SUPFAM" id="SSF54637">
    <property type="entry name" value="Thioesterase/thiol ester dehydrase-isomerase"/>
    <property type="match status" value="1"/>
</dbReference>
<evidence type="ECO:0000313" key="5">
    <source>
        <dbReference type="Proteomes" id="UP000243884"/>
    </source>
</evidence>
<dbReference type="InterPro" id="IPR036388">
    <property type="entry name" value="WH-like_DNA-bd_sf"/>
</dbReference>
<dbReference type="OrthoDB" id="1790451at2"/>
<dbReference type="InterPro" id="IPR028979">
    <property type="entry name" value="Ser_kin/Pase_Hpr-like_N_sf"/>
</dbReference>
<dbReference type="STRING" id="371602.SAMN04487984_0125"/>
<gene>
    <name evidence="4" type="ORF">SAMN04487984_0125</name>
</gene>
<dbReference type="CDD" id="cd04596">
    <property type="entry name" value="CBS_pair_DRTGG_assoc"/>
    <property type="match status" value="1"/>
</dbReference>
<name>A0A1W1Y383_9LACT</name>
<dbReference type="InterPro" id="IPR000644">
    <property type="entry name" value="CBS_dom"/>
</dbReference>
<dbReference type="SUPFAM" id="SSF75138">
    <property type="entry name" value="HprK N-terminal domain-like"/>
    <property type="match status" value="1"/>
</dbReference>
<dbReference type="SUPFAM" id="SSF54631">
    <property type="entry name" value="CBS-domain pair"/>
    <property type="match status" value="1"/>
</dbReference>
<evidence type="ECO:0000256" key="2">
    <source>
        <dbReference type="PROSITE-ProRule" id="PRU00703"/>
    </source>
</evidence>
<keyword evidence="1 2" id="KW-0129">CBS domain</keyword>
<dbReference type="InterPro" id="IPR029069">
    <property type="entry name" value="HotDog_dom_sf"/>
</dbReference>
<dbReference type="PROSITE" id="PS51371">
    <property type="entry name" value="CBS"/>
    <property type="match status" value="2"/>
</dbReference>
<dbReference type="Gene3D" id="3.40.1390.20">
    <property type="entry name" value="HprK N-terminal domain-like"/>
    <property type="match status" value="1"/>
</dbReference>
<evidence type="ECO:0000313" key="4">
    <source>
        <dbReference type="EMBL" id="SMC30281.1"/>
    </source>
</evidence>
<dbReference type="PANTHER" id="PTHR43080:SF2">
    <property type="entry name" value="CBS DOMAIN-CONTAINING PROTEIN"/>
    <property type="match status" value="1"/>
</dbReference>
<dbReference type="InterPro" id="IPR010766">
    <property type="entry name" value="DRTGG"/>
</dbReference>
<dbReference type="Pfam" id="PF07085">
    <property type="entry name" value="DRTGG"/>
    <property type="match status" value="1"/>
</dbReference>
<dbReference type="AlphaFoldDB" id="A0A1W1Y383"/>
<reference evidence="5" key="1">
    <citation type="submission" date="2017-04" db="EMBL/GenBank/DDBJ databases">
        <authorList>
            <person name="Varghese N."/>
            <person name="Submissions S."/>
        </authorList>
    </citation>
    <scope>NUCLEOTIDE SEQUENCE [LARGE SCALE GENOMIC DNA]</scope>
    <source>
        <strain evidence="5">DSM 21500</strain>
    </source>
</reference>
<dbReference type="Gene3D" id="3.10.580.10">
    <property type="entry name" value="CBS-domain"/>
    <property type="match status" value="1"/>
</dbReference>
<accession>A0A1W1Y383</accession>
<protein>
    <submittedName>
        <fullName evidence="4">Predicted transcriptional regulator containing CBS domains</fullName>
    </submittedName>
</protein>
<dbReference type="SMART" id="SM00116">
    <property type="entry name" value="CBS"/>
    <property type="match status" value="2"/>
</dbReference>
<dbReference type="Gene3D" id="1.10.10.10">
    <property type="entry name" value="Winged helix-like DNA-binding domain superfamily/Winged helix DNA-binding domain"/>
    <property type="match status" value="1"/>
</dbReference>
<dbReference type="Pfam" id="PF00571">
    <property type="entry name" value="CBS"/>
    <property type="match status" value="2"/>
</dbReference>
<dbReference type="Gene3D" id="3.90.1280.20">
    <property type="match status" value="1"/>
</dbReference>
<dbReference type="EMBL" id="FWXK01000001">
    <property type="protein sequence ID" value="SMC30281.1"/>
    <property type="molecule type" value="Genomic_DNA"/>
</dbReference>
<dbReference type="RefSeq" id="WP_084097738.1">
    <property type="nucleotide sequence ID" value="NZ_FWXK01000001.1"/>
</dbReference>
<evidence type="ECO:0000256" key="1">
    <source>
        <dbReference type="ARBA" id="ARBA00023122"/>
    </source>
</evidence>
<evidence type="ECO:0000259" key="3">
    <source>
        <dbReference type="PROSITE" id="PS51371"/>
    </source>
</evidence>
<keyword evidence="5" id="KW-1185">Reference proteome</keyword>
<dbReference type="Proteomes" id="UP000243884">
    <property type="component" value="Unassembled WGS sequence"/>
</dbReference>
<proteinExistence type="predicted"/>
<sequence length="440" mass="49886">MTTKHEQIIEYIEKLPINHKISVRSIARNLGVSEGTAYRAIKEAENRQLVATKERVGTVRIESYDVRRLKHLTVEEIVNVTNCIVHGGRDGLDHEVKRFIIGAMQEDDMIQYMSPQSLIIIGNREEAQRIAIEHDVSVLITGGFTPSPENIAYANEKNVPLMSVNFDTYGTATLINKAMIERAMQKDILLVEDIYIPIDGTHYLTDQSVKKDYRRLNEQTGHTRFPVINQSGRIIGIVTAKDLFDYQANDLVTAGMTSHPIVATKQMSVASVTHMMIWDGLELLPVVDDTQHLIGILSRQDVLRTLQYTRQEEQSDNRIEHLLAQKLKPISLDKNKRHGRYRFVSDVTLTDHVGGLSNSLLSAIIQLTVEQFVRETKYQTVVVDNISTYFMKLIPLQSTLDVHAEYLEAGRRNLKVEVTIYHGQTIMTKAIVTANSLNIQ</sequence>
<dbReference type="InterPro" id="IPR051257">
    <property type="entry name" value="Diverse_CBS-Domain"/>
</dbReference>
<feature type="domain" description="CBS" evidence="3">
    <location>
        <begin position="256"/>
        <end position="312"/>
    </location>
</feature>
<feature type="domain" description="CBS" evidence="3">
    <location>
        <begin position="184"/>
        <end position="253"/>
    </location>
</feature>
<organism evidence="4 5">
    <name type="scientific">Aerococcus suis</name>
    <dbReference type="NCBI Taxonomy" id="371602"/>
    <lineage>
        <taxon>Bacteria</taxon>
        <taxon>Bacillati</taxon>
        <taxon>Bacillota</taxon>
        <taxon>Bacilli</taxon>
        <taxon>Lactobacillales</taxon>
        <taxon>Aerococcaceae</taxon>
        <taxon>Aerococcus</taxon>
    </lineage>
</organism>
<dbReference type="PANTHER" id="PTHR43080">
    <property type="entry name" value="CBS DOMAIN-CONTAINING PROTEIN CBSX3, MITOCHONDRIAL"/>
    <property type="match status" value="1"/>
</dbReference>
<dbReference type="InterPro" id="IPR046342">
    <property type="entry name" value="CBS_dom_sf"/>
</dbReference>